<accession>A0A139A2Y2</accession>
<gene>
    <name evidence="2" type="ORF">M427DRAFT_459270</name>
</gene>
<dbReference type="EMBL" id="KQ965812">
    <property type="protein sequence ID" value="KXS10875.1"/>
    <property type="molecule type" value="Genomic_DNA"/>
</dbReference>
<sequence>MPWRLEAHGRLHRIIKKPRRSSSGQLSTEPASATTAWTPQRKRDASLPELGPMGAPR</sequence>
<evidence type="ECO:0000313" key="3">
    <source>
        <dbReference type="Proteomes" id="UP000070544"/>
    </source>
</evidence>
<protein>
    <submittedName>
        <fullName evidence="2">Uncharacterized protein</fullName>
    </submittedName>
</protein>
<dbReference type="Proteomes" id="UP000070544">
    <property type="component" value="Unassembled WGS sequence"/>
</dbReference>
<reference evidence="2 3" key="1">
    <citation type="journal article" date="2015" name="Genome Biol. Evol.">
        <title>Phylogenomic analyses indicate that early fungi evolved digesting cell walls of algal ancestors of land plants.</title>
        <authorList>
            <person name="Chang Y."/>
            <person name="Wang S."/>
            <person name="Sekimoto S."/>
            <person name="Aerts A.L."/>
            <person name="Choi C."/>
            <person name="Clum A."/>
            <person name="LaButti K.M."/>
            <person name="Lindquist E.A."/>
            <person name="Yee Ngan C."/>
            <person name="Ohm R.A."/>
            <person name="Salamov A.A."/>
            <person name="Grigoriev I.V."/>
            <person name="Spatafora J.W."/>
            <person name="Berbee M.L."/>
        </authorList>
    </citation>
    <scope>NUCLEOTIDE SEQUENCE [LARGE SCALE GENOMIC DNA]</scope>
    <source>
        <strain evidence="2 3">JEL478</strain>
    </source>
</reference>
<evidence type="ECO:0000256" key="1">
    <source>
        <dbReference type="SAM" id="MobiDB-lite"/>
    </source>
</evidence>
<keyword evidence="3" id="KW-1185">Reference proteome</keyword>
<name>A0A139A2Y2_GONPJ</name>
<feature type="compositionally biased region" description="Basic residues" evidence="1">
    <location>
        <begin position="10"/>
        <end position="20"/>
    </location>
</feature>
<evidence type="ECO:0000313" key="2">
    <source>
        <dbReference type="EMBL" id="KXS10875.1"/>
    </source>
</evidence>
<dbReference type="AlphaFoldDB" id="A0A139A2Y2"/>
<feature type="region of interest" description="Disordered" evidence="1">
    <location>
        <begin position="1"/>
        <end position="57"/>
    </location>
</feature>
<feature type="compositionally biased region" description="Polar residues" evidence="1">
    <location>
        <begin position="21"/>
        <end position="38"/>
    </location>
</feature>
<proteinExistence type="predicted"/>
<organism evidence="2 3">
    <name type="scientific">Gonapodya prolifera (strain JEL478)</name>
    <name type="common">Monoblepharis prolifera</name>
    <dbReference type="NCBI Taxonomy" id="1344416"/>
    <lineage>
        <taxon>Eukaryota</taxon>
        <taxon>Fungi</taxon>
        <taxon>Fungi incertae sedis</taxon>
        <taxon>Chytridiomycota</taxon>
        <taxon>Chytridiomycota incertae sedis</taxon>
        <taxon>Monoblepharidomycetes</taxon>
        <taxon>Monoblepharidales</taxon>
        <taxon>Gonapodyaceae</taxon>
        <taxon>Gonapodya</taxon>
    </lineage>
</organism>